<sequence length="326" mass="34000">MRHCGNCIINNGHTEEEPTMEFDVVVVGSINMDVVVNCETYPKYGNTEFCQSIKMLPGGKGANQAASAATLGKKVAMVGSVGNDSAGNQMLENLRSRGVDVTGVMKTDKAGTGTFIALVDQSGENTMVGTIGANEALTGQDIEKAFANLKAKILLIQMETSKESILAAMKLAKQRGMYVILDPAPAGGITPEAFRYADLVLPNSQETEAITGIKVTDKESALLAAQKIHELGVPNAIVKMGSKGSLVSQQGKITFVDSIQVQAVDTVGAGDCYAGAIADALIDTDDLVAAARFASVAAGIKVSRAGGQDAIPTLEEIKKYQGLTIG</sequence>
<dbReference type="GO" id="GO:0046872">
    <property type="term" value="F:metal ion binding"/>
    <property type="evidence" value="ECO:0007669"/>
    <property type="project" value="UniProtKB-KW"/>
</dbReference>
<dbReference type="GO" id="GO:0004747">
    <property type="term" value="F:ribokinase activity"/>
    <property type="evidence" value="ECO:0007669"/>
    <property type="project" value="UniProtKB-UniRule"/>
</dbReference>
<keyword evidence="4 12" id="KW-0808">Transferase</keyword>
<evidence type="ECO:0000256" key="9">
    <source>
        <dbReference type="ARBA" id="ARBA00022842"/>
    </source>
</evidence>
<evidence type="ECO:0000256" key="12">
    <source>
        <dbReference type="HAMAP-Rule" id="MF_01987"/>
    </source>
</evidence>
<comment type="caution">
    <text evidence="14">The sequence shown here is derived from an EMBL/GenBank/DDBJ whole genome shotgun (WGS) entry which is preliminary data.</text>
</comment>
<dbReference type="PANTHER" id="PTHR10584">
    <property type="entry name" value="SUGAR KINASE"/>
    <property type="match status" value="1"/>
</dbReference>
<dbReference type="PATRIC" id="fig|1398.22.peg.330"/>
<evidence type="ECO:0000256" key="7">
    <source>
        <dbReference type="ARBA" id="ARBA00022777"/>
    </source>
</evidence>
<comment type="subcellular location">
    <subcellularLocation>
        <location evidence="12">Cytoplasm</location>
    </subcellularLocation>
</comment>
<evidence type="ECO:0000256" key="10">
    <source>
        <dbReference type="ARBA" id="ARBA00022958"/>
    </source>
</evidence>
<keyword evidence="12" id="KW-0963">Cytoplasm</keyword>
<dbReference type="EMBL" id="LRPN01000013">
    <property type="protein sequence ID" value="KWZ85678.1"/>
    <property type="molecule type" value="Genomic_DNA"/>
</dbReference>
<feature type="binding site" evidence="12">
    <location>
        <begin position="239"/>
        <end position="244"/>
    </location>
    <ligand>
        <name>ATP</name>
        <dbReference type="ChEBI" id="CHEBI:30616"/>
    </ligand>
</feature>
<organism evidence="14 15">
    <name type="scientific">Heyndrickxia coagulans</name>
    <name type="common">Weizmannia coagulans</name>
    <dbReference type="NCBI Taxonomy" id="1398"/>
    <lineage>
        <taxon>Bacteria</taxon>
        <taxon>Bacillati</taxon>
        <taxon>Bacillota</taxon>
        <taxon>Bacilli</taxon>
        <taxon>Bacillales</taxon>
        <taxon>Bacillaceae</taxon>
        <taxon>Heyndrickxia</taxon>
    </lineage>
</organism>
<evidence type="ECO:0000313" key="14">
    <source>
        <dbReference type="EMBL" id="KWZ85678.1"/>
    </source>
</evidence>
<dbReference type="InterPro" id="IPR011611">
    <property type="entry name" value="PfkB_dom"/>
</dbReference>
<dbReference type="PRINTS" id="PR00990">
    <property type="entry name" value="RIBOKINASE"/>
</dbReference>
<proteinExistence type="inferred from homology"/>
<dbReference type="InterPro" id="IPR029056">
    <property type="entry name" value="Ribokinase-like"/>
</dbReference>
<evidence type="ECO:0000259" key="13">
    <source>
        <dbReference type="Pfam" id="PF00294"/>
    </source>
</evidence>
<evidence type="ECO:0000256" key="11">
    <source>
        <dbReference type="ARBA" id="ARBA00023277"/>
    </source>
</evidence>
<dbReference type="PANTHER" id="PTHR10584:SF166">
    <property type="entry name" value="RIBOKINASE"/>
    <property type="match status" value="1"/>
</dbReference>
<dbReference type="Pfam" id="PF00294">
    <property type="entry name" value="PfkB"/>
    <property type="match status" value="1"/>
</dbReference>
<keyword evidence="8 12" id="KW-0067">ATP-binding</keyword>
<feature type="active site" description="Proton acceptor" evidence="12">
    <location>
        <position position="271"/>
    </location>
</feature>
<dbReference type="CDD" id="cd01174">
    <property type="entry name" value="ribokinase"/>
    <property type="match status" value="1"/>
</dbReference>
<feature type="binding site" evidence="12">
    <location>
        <begin position="270"/>
        <end position="271"/>
    </location>
    <ligand>
        <name>ATP</name>
        <dbReference type="ChEBI" id="CHEBI:30616"/>
    </ligand>
</feature>
<dbReference type="Gene3D" id="3.40.1190.20">
    <property type="match status" value="1"/>
</dbReference>
<feature type="binding site" evidence="12">
    <location>
        <position position="304"/>
    </location>
    <ligand>
        <name>K(+)</name>
        <dbReference type="ChEBI" id="CHEBI:29103"/>
    </ligand>
</feature>
<comment type="similarity">
    <text evidence="12">Belongs to the carbohydrate kinase PfkB family. Ribokinase subfamily.</text>
</comment>
<evidence type="ECO:0000256" key="1">
    <source>
        <dbReference type="ARBA" id="ARBA00005380"/>
    </source>
</evidence>
<feature type="binding site" evidence="12">
    <location>
        <position position="159"/>
    </location>
    <ligand>
        <name>substrate</name>
    </ligand>
</feature>
<dbReference type="InterPro" id="IPR011877">
    <property type="entry name" value="Ribokinase"/>
</dbReference>
<evidence type="ECO:0000256" key="4">
    <source>
        <dbReference type="ARBA" id="ARBA00022679"/>
    </source>
</evidence>
<comment type="catalytic activity">
    <reaction evidence="12">
        <text>D-ribose + ATP = D-ribose 5-phosphate + ADP + H(+)</text>
        <dbReference type="Rhea" id="RHEA:13697"/>
        <dbReference type="ChEBI" id="CHEBI:15378"/>
        <dbReference type="ChEBI" id="CHEBI:30616"/>
        <dbReference type="ChEBI" id="CHEBI:47013"/>
        <dbReference type="ChEBI" id="CHEBI:78346"/>
        <dbReference type="ChEBI" id="CHEBI:456216"/>
        <dbReference type="EC" id="2.7.1.15"/>
    </reaction>
</comment>
<name>A0A133L1L0_HEYCO</name>
<dbReference type="GO" id="GO:0005829">
    <property type="term" value="C:cytosol"/>
    <property type="evidence" value="ECO:0007669"/>
    <property type="project" value="TreeGrafter"/>
</dbReference>
<dbReference type="InterPro" id="IPR002139">
    <property type="entry name" value="Ribo/fructo_kinase"/>
</dbReference>
<feature type="domain" description="Carbohydrate kinase PfkB" evidence="13">
    <location>
        <begin position="23"/>
        <end position="313"/>
    </location>
</feature>
<feature type="binding site" evidence="12">
    <location>
        <position position="301"/>
    </location>
    <ligand>
        <name>K(+)</name>
        <dbReference type="ChEBI" id="CHEBI:29103"/>
    </ligand>
</feature>
<dbReference type="GO" id="GO:0019303">
    <property type="term" value="P:D-ribose catabolic process"/>
    <property type="evidence" value="ECO:0007669"/>
    <property type="project" value="UniProtKB-UniRule"/>
</dbReference>
<evidence type="ECO:0000313" key="15">
    <source>
        <dbReference type="Proteomes" id="UP000070376"/>
    </source>
</evidence>
<dbReference type="HAMAP" id="MF_01987">
    <property type="entry name" value="Ribokinase"/>
    <property type="match status" value="1"/>
</dbReference>
<comment type="function">
    <text evidence="12">Catalyzes the phosphorylation of ribose at O-5 in a reaction requiring ATP and magnesium. The resulting D-ribose-5-phosphate can then be used either for sythesis of nucleotides, histidine, and tryptophan, or as a component of the pentose phosphate pathway.</text>
</comment>
<evidence type="ECO:0000256" key="5">
    <source>
        <dbReference type="ARBA" id="ARBA00022723"/>
    </source>
</evidence>
<keyword evidence="9 12" id="KW-0460">Magnesium</keyword>
<dbReference type="EC" id="2.7.1.15" evidence="2 12"/>
<dbReference type="SUPFAM" id="SSF53613">
    <property type="entry name" value="Ribokinase-like"/>
    <property type="match status" value="1"/>
</dbReference>
<keyword evidence="7 12" id="KW-0418">Kinase</keyword>
<feature type="binding site" evidence="12">
    <location>
        <position position="203"/>
    </location>
    <ligand>
        <name>ATP</name>
        <dbReference type="ChEBI" id="CHEBI:30616"/>
    </ligand>
</feature>
<comment type="cofactor">
    <cofactor evidence="12">
        <name>Mg(2+)</name>
        <dbReference type="ChEBI" id="CHEBI:18420"/>
    </cofactor>
    <text evidence="12">Requires a divalent cation, most likely magnesium in vivo, as an electrophilic catalyst to aid phosphoryl group transfer. It is the chelate of the metal and the nucleotide that is the actual substrate.</text>
</comment>
<comment type="similarity">
    <text evidence="1">Belongs to the carbohydrate kinase pfkB family.</text>
</comment>
<keyword evidence="5 12" id="KW-0479">Metal-binding</keyword>
<dbReference type="AlphaFoldDB" id="A0A133L1L0"/>
<dbReference type="PROSITE" id="PS00584">
    <property type="entry name" value="PFKB_KINASES_2"/>
    <property type="match status" value="1"/>
</dbReference>
<dbReference type="InterPro" id="IPR002173">
    <property type="entry name" value="Carboh/pur_kinase_PfkB_CS"/>
</dbReference>
<dbReference type="Proteomes" id="UP000070376">
    <property type="component" value="Unassembled WGS sequence"/>
</dbReference>
<keyword evidence="6 12" id="KW-0547">Nucleotide-binding</keyword>
<dbReference type="GO" id="GO:0005524">
    <property type="term" value="F:ATP binding"/>
    <property type="evidence" value="ECO:0007669"/>
    <property type="project" value="UniProtKB-UniRule"/>
</dbReference>
<comment type="pathway">
    <text evidence="12">Carbohydrate metabolism; D-ribose degradation; D-ribose 5-phosphate from beta-D-ribopyranose: step 2/2.</text>
</comment>
<feature type="binding site" evidence="12">
    <location>
        <position position="265"/>
    </location>
    <ligand>
        <name>K(+)</name>
        <dbReference type="ChEBI" id="CHEBI:29103"/>
    </ligand>
</feature>
<keyword evidence="11 12" id="KW-0119">Carbohydrate metabolism</keyword>
<dbReference type="UniPathway" id="UPA00916">
    <property type="reaction ID" value="UER00889"/>
</dbReference>
<comment type="caution">
    <text evidence="12">Lacks conserved residue(s) required for the propagation of feature annotation.</text>
</comment>
<accession>A0A133L1L0</accession>
<protein>
    <recommendedName>
        <fullName evidence="3 12">Ribokinase</fullName>
        <shortName evidence="12">RK</shortName>
        <ecNumber evidence="2 12">2.7.1.15</ecNumber>
    </recommendedName>
</protein>
<evidence type="ECO:0000256" key="3">
    <source>
        <dbReference type="ARBA" id="ARBA00016943"/>
    </source>
</evidence>
<comment type="subunit">
    <text evidence="12">Homodimer.</text>
</comment>
<comment type="activity regulation">
    <text evidence="12">Activated by a monovalent cation that binds near, but not in, the active site. The most likely occupant of the site in vivo is potassium. Ion binding induces a conformational change that may alter substrate affinity.</text>
</comment>
<feature type="binding site" evidence="12">
    <location>
        <begin position="59"/>
        <end position="63"/>
    </location>
    <ligand>
        <name>substrate</name>
    </ligand>
</feature>
<evidence type="ECO:0000256" key="8">
    <source>
        <dbReference type="ARBA" id="ARBA00022840"/>
    </source>
</evidence>
<feature type="binding site" evidence="12">
    <location>
        <position position="271"/>
    </location>
    <ligand>
        <name>substrate</name>
    </ligand>
</feature>
<keyword evidence="10 12" id="KW-0630">Potassium</keyword>
<feature type="binding site" evidence="12">
    <location>
        <position position="306"/>
    </location>
    <ligand>
        <name>K(+)</name>
        <dbReference type="ChEBI" id="CHEBI:29103"/>
    </ligand>
</feature>
<feature type="binding site" evidence="12">
    <location>
        <position position="267"/>
    </location>
    <ligand>
        <name>K(+)</name>
        <dbReference type="ChEBI" id="CHEBI:29103"/>
    </ligand>
</feature>
<gene>
    <name evidence="12" type="primary">rbsK</name>
    <name evidence="14" type="ORF">HMPREF3213_00338</name>
</gene>
<evidence type="ECO:0000256" key="2">
    <source>
        <dbReference type="ARBA" id="ARBA00012035"/>
    </source>
</evidence>
<feature type="binding site" evidence="12">
    <location>
        <begin position="31"/>
        <end position="33"/>
    </location>
    <ligand>
        <name>substrate</name>
    </ligand>
</feature>
<reference evidence="15" key="1">
    <citation type="submission" date="2016-01" db="EMBL/GenBank/DDBJ databases">
        <authorList>
            <person name="Mitreva M."/>
            <person name="Pepin K.H."/>
            <person name="Mihindukulasuriya K.A."/>
            <person name="Fulton R."/>
            <person name="Fronick C."/>
            <person name="O'Laughlin M."/>
            <person name="Miner T."/>
            <person name="Herter B."/>
            <person name="Rosa B.A."/>
            <person name="Cordes M."/>
            <person name="Tomlinson C."/>
            <person name="Wollam A."/>
            <person name="Palsikar V.B."/>
            <person name="Mardis E.R."/>
            <person name="Wilson R.K."/>
        </authorList>
    </citation>
    <scope>NUCLEOTIDE SEQUENCE [LARGE SCALE GENOMIC DNA]</scope>
    <source>
        <strain evidence="15">GED7749B</strain>
    </source>
</reference>
<evidence type="ECO:0000256" key="6">
    <source>
        <dbReference type="ARBA" id="ARBA00022741"/>
    </source>
</evidence>